<name>A0A2S7CT67_9XANT</name>
<keyword evidence="1" id="KW-0732">Signal</keyword>
<evidence type="ECO:0000313" key="2">
    <source>
        <dbReference type="EMBL" id="MFO3704295.1"/>
    </source>
</evidence>
<dbReference type="OrthoDB" id="6001268at2"/>
<protein>
    <recommendedName>
        <fullName evidence="6">Secreted protein</fullName>
    </recommendedName>
</protein>
<evidence type="ECO:0000313" key="4">
    <source>
        <dbReference type="Proteomes" id="UP000237872"/>
    </source>
</evidence>
<comment type="caution">
    <text evidence="3">The sequence shown here is derived from an EMBL/GenBank/DDBJ whole genome shotgun (WGS) entry which is preliminary data.</text>
</comment>
<dbReference type="AlphaFoldDB" id="A0A2S7CT67"/>
<dbReference type="Proteomes" id="UP001637990">
    <property type="component" value="Unassembled WGS sequence"/>
</dbReference>
<organism evidence="3 4">
    <name type="scientific">Xanthomonas codiaei</name>
    <dbReference type="NCBI Taxonomy" id="56463"/>
    <lineage>
        <taxon>Bacteria</taxon>
        <taxon>Pseudomonadati</taxon>
        <taxon>Pseudomonadota</taxon>
        <taxon>Gammaproteobacteria</taxon>
        <taxon>Lysobacterales</taxon>
        <taxon>Lysobacteraceae</taxon>
        <taxon>Xanthomonas</taxon>
    </lineage>
</organism>
<evidence type="ECO:0000313" key="3">
    <source>
        <dbReference type="EMBL" id="PPU64795.1"/>
    </source>
</evidence>
<proteinExistence type="predicted"/>
<evidence type="ECO:0000256" key="1">
    <source>
        <dbReference type="SAM" id="SignalP"/>
    </source>
</evidence>
<keyword evidence="5" id="KW-1185">Reference proteome</keyword>
<dbReference type="Proteomes" id="UP000237872">
    <property type="component" value="Unassembled WGS sequence"/>
</dbReference>
<reference evidence="3 4" key="1">
    <citation type="submission" date="2016-08" db="EMBL/GenBank/DDBJ databases">
        <authorList>
            <person name="Seilhamer J.J."/>
        </authorList>
    </citation>
    <scope>NUCLEOTIDE SEQUENCE [LARGE SCALE GENOMIC DNA]</scope>
    <source>
        <strain evidence="3 4">CFBP4690</strain>
    </source>
</reference>
<sequence length="163" mass="17478">MQGEGKIMKNAKIWLMAFCAISGMLASGVTMAQCCGNGGVGIHATTGLGDSNPKAANLTMDPSFAIYELHRDGVTYLQINDVTGVVHAVVARVDNALWTLPMGKDVERVVLPAANRISASTSSNNPTVVDATQSDQARLVYKTKNFTVFNRREATGEYWIVSP</sequence>
<evidence type="ECO:0008006" key="6">
    <source>
        <dbReference type="Google" id="ProtNLM"/>
    </source>
</evidence>
<gene>
    <name evidence="2" type="ORF">ACI6Q5_04750</name>
    <name evidence="3" type="ORF">XcodCFBP4690_08075</name>
</gene>
<feature type="chain" id="PRO_5015591087" description="Secreted protein" evidence="1">
    <location>
        <begin position="33"/>
        <end position="163"/>
    </location>
</feature>
<evidence type="ECO:0000313" key="5">
    <source>
        <dbReference type="Proteomes" id="UP001637990"/>
    </source>
</evidence>
<reference evidence="2 5" key="2">
    <citation type="submission" date="2024-11" db="EMBL/GenBank/DDBJ databases">
        <title>Genome sequencing of Xanthomonas codiaei.</title>
        <authorList>
            <person name="Studholme D.J."/>
        </authorList>
    </citation>
    <scope>NUCLEOTIDE SEQUENCE [LARGE SCALE GENOMIC DNA]</scope>
    <source>
        <strain evidence="2 5">NCPPB 4350</strain>
    </source>
</reference>
<dbReference type="EMBL" id="MDEC01000008">
    <property type="protein sequence ID" value="PPU64795.1"/>
    <property type="molecule type" value="Genomic_DNA"/>
</dbReference>
<dbReference type="RefSeq" id="WP_104540468.1">
    <property type="nucleotide sequence ID" value="NZ_JBJGBS010000012.1"/>
</dbReference>
<accession>A0A2S7CT67</accession>
<feature type="signal peptide" evidence="1">
    <location>
        <begin position="1"/>
        <end position="32"/>
    </location>
</feature>
<dbReference type="EMBL" id="JBJGBS010000012">
    <property type="protein sequence ID" value="MFO3704295.1"/>
    <property type="molecule type" value="Genomic_DNA"/>
</dbReference>